<dbReference type="EMBL" id="AP026073">
    <property type="protein sequence ID" value="BDM68623.1"/>
    <property type="molecule type" value="Genomic_DNA"/>
</dbReference>
<evidence type="ECO:0000313" key="8">
    <source>
        <dbReference type="EMBL" id="BDM68623.1"/>
    </source>
</evidence>
<dbReference type="Pfam" id="PF03176">
    <property type="entry name" value="MMPL"/>
    <property type="match status" value="1"/>
</dbReference>
<feature type="transmembrane region" description="Helical" evidence="6">
    <location>
        <begin position="146"/>
        <end position="166"/>
    </location>
</feature>
<feature type="transmembrane region" description="Helical" evidence="6">
    <location>
        <begin position="260"/>
        <end position="279"/>
    </location>
</feature>
<accession>A0ABN6QR26</accession>
<feature type="region of interest" description="Disordered" evidence="5">
    <location>
        <begin position="461"/>
        <end position="486"/>
    </location>
</feature>
<gene>
    <name evidence="8" type="ORF">HEK616_21100</name>
</gene>
<feature type="transmembrane region" description="Helical" evidence="6">
    <location>
        <begin position="233"/>
        <end position="254"/>
    </location>
</feature>
<reference evidence="8" key="1">
    <citation type="submission" date="2022-06" db="EMBL/GenBank/DDBJ databases">
        <title>Complete genome sequence of Streptomyces nigrescens HEK616.</title>
        <authorList>
            <person name="Asamizu S."/>
            <person name="Onaka H."/>
        </authorList>
    </citation>
    <scope>NUCLEOTIDE SEQUENCE</scope>
    <source>
        <strain evidence="8">HEK616</strain>
    </source>
</reference>
<evidence type="ECO:0000256" key="6">
    <source>
        <dbReference type="SAM" id="Phobius"/>
    </source>
</evidence>
<feature type="transmembrane region" description="Helical" evidence="6">
    <location>
        <begin position="325"/>
        <end position="343"/>
    </location>
</feature>
<feature type="compositionally biased region" description="Polar residues" evidence="5">
    <location>
        <begin position="476"/>
        <end position="486"/>
    </location>
</feature>
<feature type="transmembrane region" description="Helical" evidence="6">
    <location>
        <begin position="172"/>
        <end position="198"/>
    </location>
</feature>
<dbReference type="InterPro" id="IPR004869">
    <property type="entry name" value="MMPL_dom"/>
</dbReference>
<feature type="transmembrane region" description="Helical" evidence="6">
    <location>
        <begin position="399"/>
        <end position="422"/>
    </location>
</feature>
<evidence type="ECO:0000256" key="4">
    <source>
        <dbReference type="ARBA" id="ARBA00023136"/>
    </source>
</evidence>
<dbReference type="Proteomes" id="UP001059597">
    <property type="component" value="Chromosome"/>
</dbReference>
<evidence type="ECO:0000259" key="7">
    <source>
        <dbReference type="Pfam" id="PF03176"/>
    </source>
</evidence>
<evidence type="ECO:0000256" key="2">
    <source>
        <dbReference type="ARBA" id="ARBA00022692"/>
    </source>
</evidence>
<feature type="domain" description="Membrane transport protein MMPL" evidence="7">
    <location>
        <begin position="119"/>
        <end position="221"/>
    </location>
</feature>
<feature type="transmembrane region" description="Helical" evidence="6">
    <location>
        <begin position="286"/>
        <end position="305"/>
    </location>
</feature>
<evidence type="ECO:0000256" key="3">
    <source>
        <dbReference type="ARBA" id="ARBA00022989"/>
    </source>
</evidence>
<sequence length="486" mass="48627">MHMALPWRGSVRAARWAAGDPARAVRGWLVVIGLAVSFGTLVRPFGVAGRFGPPVALLALVTGALATAGGARPRHLATLGWGGGLAALGCLVTPGGAPAAAVVALVGLVLGLDLVPAHVRRYREETARGYRPTAALTIAAGTSGRAVVRCAALVLLTAAGLAVTGAPVPPGVAVGTAVVAVVATVTVTVAVPAVVVLGEQSRRAAPRRPSRRAGSSRVSRLRRAVIGRVTDRAPAALGLTAGVFAVLAGALPHAAAGPPWPWSAGGAALLALTAAGAALALRSWVLGPLVVLSQALLFSVTWAVLGESAPALVAPVGQGAPADRWAPVAGWLVLSALALPRYVRAAGRIRENRRLGMPAGAAAQDGCCRAGFPLAPVAAVLVAAGCLPGDGPMAPMRSAAVVAAVSAVAVELLVGMVALPAWCAWRGEYGDCGESGGGPAGFLGRITGRPTATRPDRLFSGRTRPAYPVSGPTAVLSRSSVPRQRA</sequence>
<evidence type="ECO:0000256" key="1">
    <source>
        <dbReference type="ARBA" id="ARBA00004141"/>
    </source>
</evidence>
<proteinExistence type="predicted"/>
<feature type="transmembrane region" description="Helical" evidence="6">
    <location>
        <begin position="100"/>
        <end position="119"/>
    </location>
</feature>
<organism evidence="8 9">
    <name type="scientific">Streptomyces nigrescens</name>
    <dbReference type="NCBI Taxonomy" id="1920"/>
    <lineage>
        <taxon>Bacteria</taxon>
        <taxon>Bacillati</taxon>
        <taxon>Actinomycetota</taxon>
        <taxon>Actinomycetes</taxon>
        <taxon>Kitasatosporales</taxon>
        <taxon>Streptomycetaceae</taxon>
        <taxon>Streptomyces</taxon>
    </lineage>
</organism>
<feature type="transmembrane region" description="Helical" evidence="6">
    <location>
        <begin position="51"/>
        <end position="69"/>
    </location>
</feature>
<name>A0ABN6QR26_STRNI</name>
<keyword evidence="9" id="KW-1185">Reference proteome</keyword>
<evidence type="ECO:0000313" key="9">
    <source>
        <dbReference type="Proteomes" id="UP001059597"/>
    </source>
</evidence>
<keyword evidence="3 6" id="KW-1133">Transmembrane helix</keyword>
<evidence type="ECO:0000256" key="5">
    <source>
        <dbReference type="SAM" id="MobiDB-lite"/>
    </source>
</evidence>
<keyword evidence="4 6" id="KW-0472">Membrane</keyword>
<comment type="subcellular location">
    <subcellularLocation>
        <location evidence="1">Membrane</location>
        <topology evidence="1">Multi-pass membrane protein</topology>
    </subcellularLocation>
</comment>
<keyword evidence="2 6" id="KW-0812">Transmembrane</keyword>
<feature type="transmembrane region" description="Helical" evidence="6">
    <location>
        <begin position="25"/>
        <end position="45"/>
    </location>
</feature>
<protein>
    <recommendedName>
        <fullName evidence="7">Membrane transport protein MMPL domain-containing protein</fullName>
    </recommendedName>
</protein>
<dbReference type="SUPFAM" id="SSF82866">
    <property type="entry name" value="Multidrug efflux transporter AcrB transmembrane domain"/>
    <property type="match status" value="2"/>
</dbReference>